<evidence type="ECO:0000313" key="3">
    <source>
        <dbReference type="Proteomes" id="UP000078512"/>
    </source>
</evidence>
<reference evidence="2 3" key="1">
    <citation type="submission" date="2016-05" db="EMBL/GenBank/DDBJ databases">
        <title>Genome sequencing reveals origins of a unique bacterial endosymbiosis in the earliest lineages of terrestrial Fungi.</title>
        <authorList>
            <consortium name="DOE Joint Genome Institute"/>
            <person name="Uehling J."/>
            <person name="Gryganskyi A."/>
            <person name="Hameed K."/>
            <person name="Tschaplinski T."/>
            <person name="Misztal P."/>
            <person name="Wu S."/>
            <person name="Desiro A."/>
            <person name="Vande Pol N."/>
            <person name="Du Z.-Y."/>
            <person name="Zienkiewicz A."/>
            <person name="Zienkiewicz K."/>
            <person name="Morin E."/>
            <person name="Tisserant E."/>
            <person name="Splivallo R."/>
            <person name="Hainaut M."/>
            <person name="Henrissat B."/>
            <person name="Ohm R."/>
            <person name="Kuo A."/>
            <person name="Yan J."/>
            <person name="Lipzen A."/>
            <person name="Nolan M."/>
            <person name="Labutti K."/>
            <person name="Barry K."/>
            <person name="Goldstein A."/>
            <person name="Labbe J."/>
            <person name="Schadt C."/>
            <person name="Tuskan G."/>
            <person name="Grigoriev I."/>
            <person name="Martin F."/>
            <person name="Vilgalys R."/>
            <person name="Bonito G."/>
        </authorList>
    </citation>
    <scope>NUCLEOTIDE SEQUENCE [LARGE SCALE GENOMIC DNA]</scope>
    <source>
        <strain evidence="2 3">AG-77</strain>
    </source>
</reference>
<feature type="region of interest" description="Disordered" evidence="1">
    <location>
        <begin position="55"/>
        <end position="94"/>
    </location>
</feature>
<dbReference type="EMBL" id="KV442023">
    <property type="protein sequence ID" value="OAQ32758.1"/>
    <property type="molecule type" value="Genomic_DNA"/>
</dbReference>
<sequence>MPRPLRELGSIPTGTLLLLSSRLEKGSERSCPKSLSLLLTLFFLLPLACCGVHSRRLTNQGKEEGQGKNGRREGRMSSRPKKRPKNDRIGPENK</sequence>
<accession>A0A197K6G4</accession>
<dbReference type="Proteomes" id="UP000078512">
    <property type="component" value="Unassembled WGS sequence"/>
</dbReference>
<dbReference type="AlphaFoldDB" id="A0A197K6G4"/>
<protein>
    <submittedName>
        <fullName evidence="2">Uncharacterized protein</fullName>
    </submittedName>
</protein>
<name>A0A197K6G4_9FUNG</name>
<gene>
    <name evidence="2" type="ORF">K457DRAFT_268259</name>
</gene>
<evidence type="ECO:0000313" key="2">
    <source>
        <dbReference type="EMBL" id="OAQ32758.1"/>
    </source>
</evidence>
<evidence type="ECO:0000256" key="1">
    <source>
        <dbReference type="SAM" id="MobiDB-lite"/>
    </source>
</evidence>
<proteinExistence type="predicted"/>
<keyword evidence="3" id="KW-1185">Reference proteome</keyword>
<organism evidence="2 3">
    <name type="scientific">Linnemannia elongata AG-77</name>
    <dbReference type="NCBI Taxonomy" id="1314771"/>
    <lineage>
        <taxon>Eukaryota</taxon>
        <taxon>Fungi</taxon>
        <taxon>Fungi incertae sedis</taxon>
        <taxon>Mucoromycota</taxon>
        <taxon>Mortierellomycotina</taxon>
        <taxon>Mortierellomycetes</taxon>
        <taxon>Mortierellales</taxon>
        <taxon>Mortierellaceae</taxon>
        <taxon>Linnemannia</taxon>
    </lineage>
</organism>
<feature type="compositionally biased region" description="Basic and acidic residues" evidence="1">
    <location>
        <begin position="61"/>
        <end position="76"/>
    </location>
</feature>